<reference evidence="2" key="1">
    <citation type="submission" date="2021-02" db="EMBL/GenBank/DDBJ databases">
        <authorList>
            <person name="Dougan E. K."/>
            <person name="Rhodes N."/>
            <person name="Thang M."/>
            <person name="Chan C."/>
        </authorList>
    </citation>
    <scope>NUCLEOTIDE SEQUENCE</scope>
</reference>
<comment type="caution">
    <text evidence="2">The sequence shown here is derived from an EMBL/GenBank/DDBJ whole genome shotgun (WGS) entry which is preliminary data.</text>
</comment>
<dbReference type="OrthoDB" id="9979212at2759"/>
<dbReference type="AlphaFoldDB" id="A0A812YK48"/>
<evidence type="ECO:0000313" key="2">
    <source>
        <dbReference type="EMBL" id="CAE7785962.1"/>
    </source>
</evidence>
<dbReference type="EMBL" id="CAJNIZ010048292">
    <property type="protein sequence ID" value="CAE7785962.1"/>
    <property type="molecule type" value="Genomic_DNA"/>
</dbReference>
<accession>A0A812YK48</accession>
<sequence length="1026" mass="114991">MIPAGRVWGHNTCQHLMQEDEAVVKVSFHHNAKALIDKIRLKGQAPDSEHLAAAVSFWQNCRPVHRLPVSSFAKVLRTGFLGSQHCLQTHAHDSEFAMQLPSVVALVASSFGEYIAAIQDFVDAFVRHEVLAHQASRHPILQPQQGQEVALNAMGGQKAQIQNAKQDLNTRREHLMTLFRRNKVQSLETELSGYTRAFQELQAASEEAARQGKHTTIGIGHQYDRVLETNKMVFAILGPHTLNYGEDKDGDEHDQGVHLIFRPECLHHPDVFVTPMAATFYNSGHGDAERPWWKCWQGSAPTSAFDKMTAEKLHPSSPLFYEALAHEFLAREAHKKSKPLREITREDMLRYLKTANAHHVVETHLPYATPLTWVERVIISEHTFAKMSESDQITTRTVFGPNLEIVAGTDSAQAQWKYASSKRLQPVPRPSFSWTVLPTRILEVVLPVQIPPKQRTRIFFRASRPNFRVNLASDRRSRGLLNPTFVRVDGEQCTVHDPSRKFTSVDKHFNRGVGKDGSAMYCLDVDGHLGRISFQHAGVSSMFSSSVLSFDRVGCWPKHVSFVVPRGHISFSDVRVYVGSKDTYLLEHECAWQPLEQENASAAGTSAATQDDVPGQVKIAFRSEPEEGWMSKAYHFVTGKGKSSAPALKLCSSGLECQVLASTHGVYGVDDLPHHLSQHMRKNRHLCLHGRSCRHLGDGDHDLLFVHMEKQDCPNGDACGQLCDPHHRAEYHHDGLWDLLLPCRHGSRCNIKDEKHGLRYHHDATLKYILNDDGLQLAKADCRDDRRNRSVAASSSAEAGLESKPKQSGRQLGYSDVDFSAIQAEVQDRIDDMEGIYNDAAIAGDFKDAKLDQYGNPIGGDFDLARDGAFEGFKILVLCAYHSMHGDLVSLTIPELRKKGFEVQTCTKEDEFTAALREGSFHVAWIISGKCFAGDKAAFVSEVRKFHEAGRGIRIYHISYIPMHHPCEALTSIIHYSYICGRASLRHRASAWKPYGARPLRRASKGLCRYCQAPRGCDHLLPRSCS</sequence>
<gene>
    <name evidence="2" type="ORF">SPIL2461_LOCUS23426</name>
</gene>
<dbReference type="Proteomes" id="UP000649617">
    <property type="component" value="Unassembled WGS sequence"/>
</dbReference>
<evidence type="ECO:0000256" key="1">
    <source>
        <dbReference type="SAM" id="MobiDB-lite"/>
    </source>
</evidence>
<protein>
    <submittedName>
        <fullName evidence="2">Uncharacterized protein</fullName>
    </submittedName>
</protein>
<proteinExistence type="predicted"/>
<keyword evidence="3" id="KW-1185">Reference proteome</keyword>
<organism evidence="2 3">
    <name type="scientific">Symbiodinium pilosum</name>
    <name type="common">Dinoflagellate</name>
    <dbReference type="NCBI Taxonomy" id="2952"/>
    <lineage>
        <taxon>Eukaryota</taxon>
        <taxon>Sar</taxon>
        <taxon>Alveolata</taxon>
        <taxon>Dinophyceae</taxon>
        <taxon>Suessiales</taxon>
        <taxon>Symbiodiniaceae</taxon>
        <taxon>Symbiodinium</taxon>
    </lineage>
</organism>
<name>A0A812YK48_SYMPI</name>
<feature type="region of interest" description="Disordered" evidence="1">
    <location>
        <begin position="793"/>
        <end position="812"/>
    </location>
</feature>
<evidence type="ECO:0000313" key="3">
    <source>
        <dbReference type="Proteomes" id="UP000649617"/>
    </source>
</evidence>